<feature type="transmembrane region" description="Helical" evidence="7">
    <location>
        <begin position="245"/>
        <end position="271"/>
    </location>
</feature>
<evidence type="ECO:0000256" key="1">
    <source>
        <dbReference type="ARBA" id="ARBA00004651"/>
    </source>
</evidence>
<dbReference type="PANTHER" id="PTHR43163:SF6">
    <property type="entry name" value="DIPEPTIDE TRANSPORT SYSTEM PERMEASE PROTEIN DPPB-RELATED"/>
    <property type="match status" value="1"/>
</dbReference>
<dbReference type="CDD" id="cd06261">
    <property type="entry name" value="TM_PBP2"/>
    <property type="match status" value="1"/>
</dbReference>
<dbReference type="GO" id="GO:0071916">
    <property type="term" value="F:dipeptide transmembrane transporter activity"/>
    <property type="evidence" value="ECO:0007669"/>
    <property type="project" value="TreeGrafter"/>
</dbReference>
<name>A0A419A4S4_9RHOB</name>
<comment type="similarity">
    <text evidence="7">Belongs to the binding-protein-dependent transport system permease family.</text>
</comment>
<evidence type="ECO:0000256" key="5">
    <source>
        <dbReference type="ARBA" id="ARBA00022989"/>
    </source>
</evidence>
<feature type="transmembrane region" description="Helical" evidence="7">
    <location>
        <begin position="291"/>
        <end position="316"/>
    </location>
</feature>
<accession>A0A419A4S4</accession>
<sequence>MSGGAARSRPLRRMIGLRLGIGLLTLFLISVLVFLAVALLPGDIAQQILGQSATPETVAAFRRELGLDQPLPQRYLGWILGILQGDFGNSLANGRPVADLLAARLGNTLFLAGYAAAIAVPLSVLLGLLAALWRGSWFDRGVNVVSLSAISFPEFFIAYILMFWLSIRLGWFPSMADPGAAPSLAEMLGRAFLPAVTLVLVVTAHMMRMTRAAVVNVLGAPYVAMARLKGASRWRIVTRHALPNALAPIINVIALNIAWLITGVVIVEVVFVYPGLGQLMVDSVTNRDMPVVQACALIFAAVYILLNITADVLAIATNPRLLHPR</sequence>
<dbReference type="PROSITE" id="PS50928">
    <property type="entry name" value="ABC_TM1"/>
    <property type="match status" value="1"/>
</dbReference>
<evidence type="ECO:0000256" key="6">
    <source>
        <dbReference type="ARBA" id="ARBA00023136"/>
    </source>
</evidence>
<protein>
    <submittedName>
        <fullName evidence="9">ABC transporter permease</fullName>
    </submittedName>
</protein>
<dbReference type="SUPFAM" id="SSF161098">
    <property type="entry name" value="MetI-like"/>
    <property type="match status" value="1"/>
</dbReference>
<dbReference type="Pfam" id="PF19300">
    <property type="entry name" value="BPD_transp_1_N"/>
    <property type="match status" value="1"/>
</dbReference>
<comment type="subcellular location">
    <subcellularLocation>
        <location evidence="1 7">Cell membrane</location>
        <topology evidence="1 7">Multi-pass membrane protein</topology>
    </subcellularLocation>
</comment>
<keyword evidence="6 7" id="KW-0472">Membrane</keyword>
<dbReference type="InterPro" id="IPR045621">
    <property type="entry name" value="BPD_transp_1_N"/>
</dbReference>
<keyword evidence="4 7" id="KW-0812">Transmembrane</keyword>
<evidence type="ECO:0000256" key="4">
    <source>
        <dbReference type="ARBA" id="ARBA00022692"/>
    </source>
</evidence>
<evidence type="ECO:0000313" key="9">
    <source>
        <dbReference type="EMBL" id="RJL09987.1"/>
    </source>
</evidence>
<gene>
    <name evidence="9" type="ORF">D3P05_14405</name>
</gene>
<feature type="transmembrane region" description="Helical" evidence="7">
    <location>
        <begin position="21"/>
        <end position="40"/>
    </location>
</feature>
<feature type="transmembrane region" description="Helical" evidence="7">
    <location>
        <begin position="187"/>
        <end position="207"/>
    </location>
</feature>
<feature type="transmembrane region" description="Helical" evidence="7">
    <location>
        <begin position="144"/>
        <end position="167"/>
    </location>
</feature>
<dbReference type="AlphaFoldDB" id="A0A419A4S4"/>
<reference evidence="10" key="1">
    <citation type="submission" date="2018-09" db="EMBL/GenBank/DDBJ databases">
        <title>Paracoccus onubensis nov. sp. a moderate halophilic bacterium isolated from Gruta de las Maravillas (Aracena, Spain).</title>
        <authorList>
            <person name="Jurado V."/>
            <person name="Gutierrez-Patricio S."/>
            <person name="Gonzalez-Pimentel J.L."/>
            <person name="Miller A.Z."/>
            <person name="Laiz L."/>
            <person name="Saiz-Jimenez C."/>
        </authorList>
    </citation>
    <scope>NUCLEOTIDE SEQUENCE [LARGE SCALE GENOMIC DNA]</scope>
    <source>
        <strain evidence="10">DSM 26381</strain>
    </source>
</reference>
<keyword evidence="5 7" id="KW-1133">Transmembrane helix</keyword>
<feature type="transmembrane region" description="Helical" evidence="7">
    <location>
        <begin position="109"/>
        <end position="132"/>
    </location>
</feature>
<dbReference type="RefSeq" id="WP_119898857.1">
    <property type="nucleotide sequence ID" value="NZ_QNRC01000003.1"/>
</dbReference>
<dbReference type="Gene3D" id="1.10.3720.10">
    <property type="entry name" value="MetI-like"/>
    <property type="match status" value="1"/>
</dbReference>
<dbReference type="InterPro" id="IPR035906">
    <property type="entry name" value="MetI-like_sf"/>
</dbReference>
<keyword evidence="10" id="KW-1185">Reference proteome</keyword>
<dbReference type="GO" id="GO:0005886">
    <property type="term" value="C:plasma membrane"/>
    <property type="evidence" value="ECO:0007669"/>
    <property type="project" value="UniProtKB-SubCell"/>
</dbReference>
<dbReference type="PANTHER" id="PTHR43163">
    <property type="entry name" value="DIPEPTIDE TRANSPORT SYSTEM PERMEASE PROTEIN DPPB-RELATED"/>
    <property type="match status" value="1"/>
</dbReference>
<proteinExistence type="inferred from homology"/>
<dbReference type="OrthoDB" id="9807402at2"/>
<keyword evidence="3" id="KW-1003">Cell membrane</keyword>
<evidence type="ECO:0000256" key="2">
    <source>
        <dbReference type="ARBA" id="ARBA00022448"/>
    </source>
</evidence>
<dbReference type="Proteomes" id="UP000283587">
    <property type="component" value="Unassembled WGS sequence"/>
</dbReference>
<evidence type="ECO:0000256" key="3">
    <source>
        <dbReference type="ARBA" id="ARBA00022475"/>
    </source>
</evidence>
<dbReference type="InterPro" id="IPR000515">
    <property type="entry name" value="MetI-like"/>
</dbReference>
<evidence type="ECO:0000259" key="8">
    <source>
        <dbReference type="PROSITE" id="PS50928"/>
    </source>
</evidence>
<evidence type="ECO:0000256" key="7">
    <source>
        <dbReference type="RuleBase" id="RU363032"/>
    </source>
</evidence>
<feature type="domain" description="ABC transmembrane type-1" evidence="8">
    <location>
        <begin position="105"/>
        <end position="310"/>
    </location>
</feature>
<comment type="caution">
    <text evidence="9">The sequence shown here is derived from an EMBL/GenBank/DDBJ whole genome shotgun (WGS) entry which is preliminary data.</text>
</comment>
<organism evidence="9 10">
    <name type="scientific">Paracoccus siganidrum</name>
    <dbReference type="NCBI Taxonomy" id="1276757"/>
    <lineage>
        <taxon>Bacteria</taxon>
        <taxon>Pseudomonadati</taxon>
        <taxon>Pseudomonadota</taxon>
        <taxon>Alphaproteobacteria</taxon>
        <taxon>Rhodobacterales</taxon>
        <taxon>Paracoccaceae</taxon>
        <taxon>Paracoccus</taxon>
    </lineage>
</organism>
<dbReference type="Pfam" id="PF00528">
    <property type="entry name" value="BPD_transp_1"/>
    <property type="match status" value="1"/>
</dbReference>
<dbReference type="EMBL" id="QZEW01000062">
    <property type="protein sequence ID" value="RJL09987.1"/>
    <property type="molecule type" value="Genomic_DNA"/>
</dbReference>
<evidence type="ECO:0000313" key="10">
    <source>
        <dbReference type="Proteomes" id="UP000283587"/>
    </source>
</evidence>
<keyword evidence="2 7" id="KW-0813">Transport</keyword>